<dbReference type="Gene3D" id="3.10.350.10">
    <property type="entry name" value="LysM domain"/>
    <property type="match status" value="1"/>
</dbReference>
<feature type="region of interest" description="Disordered" evidence="1">
    <location>
        <begin position="1"/>
        <end position="26"/>
    </location>
</feature>
<reference evidence="3 4" key="1">
    <citation type="submission" date="2019-03" db="EMBL/GenBank/DDBJ databases">
        <title>Genome Sequencing and Assembly of Various Microbes Isolated from Partially Reclaimed Soil and Acid Mine Drainage (AMD) Site.</title>
        <authorList>
            <person name="Steinbock B."/>
            <person name="Bechtold R."/>
            <person name="Sevigny J.L."/>
            <person name="Thomas D."/>
            <person name="Cuthill L.R."/>
            <person name="Aveiro Johannsen E.J."/>
            <person name="Thomas K."/>
            <person name="Ghosh A."/>
        </authorList>
    </citation>
    <scope>NUCLEOTIDE SEQUENCE [LARGE SCALE GENOMIC DNA]</scope>
    <source>
        <strain evidence="3 4">F-B2</strain>
    </source>
</reference>
<accession>A0A4R5YKM9</accession>
<dbReference type="AlphaFoldDB" id="A0A4R5YKM9"/>
<evidence type="ECO:0000256" key="1">
    <source>
        <dbReference type="SAM" id="MobiDB-lite"/>
    </source>
</evidence>
<evidence type="ECO:0000259" key="2">
    <source>
        <dbReference type="PROSITE" id="PS51782"/>
    </source>
</evidence>
<dbReference type="SUPFAM" id="SSF54106">
    <property type="entry name" value="LysM domain"/>
    <property type="match status" value="1"/>
</dbReference>
<dbReference type="Pfam" id="PF01476">
    <property type="entry name" value="LysM"/>
    <property type="match status" value="1"/>
</dbReference>
<evidence type="ECO:0000313" key="4">
    <source>
        <dbReference type="Proteomes" id="UP000295633"/>
    </source>
</evidence>
<dbReference type="Proteomes" id="UP000295633">
    <property type="component" value="Unassembled WGS sequence"/>
</dbReference>
<comment type="caution">
    <text evidence="3">The sequence shown here is derived from an EMBL/GenBank/DDBJ whole genome shotgun (WGS) entry which is preliminary data.</text>
</comment>
<feature type="compositionally biased region" description="Low complexity" evidence="1">
    <location>
        <begin position="38"/>
        <end position="51"/>
    </location>
</feature>
<feature type="region of interest" description="Disordered" evidence="1">
    <location>
        <begin position="38"/>
        <end position="79"/>
    </location>
</feature>
<dbReference type="SMART" id="SM00257">
    <property type="entry name" value="LysM"/>
    <property type="match status" value="1"/>
</dbReference>
<dbReference type="InterPro" id="IPR036779">
    <property type="entry name" value="LysM_dom_sf"/>
</dbReference>
<protein>
    <submittedName>
        <fullName evidence="3">LysM domain-containing protein</fullName>
    </submittedName>
</protein>
<name>A0A4R5YKM9_9MICO</name>
<dbReference type="PROSITE" id="PS51782">
    <property type="entry name" value="LYSM"/>
    <property type="match status" value="1"/>
</dbReference>
<organism evidence="3 4">
    <name type="scientific">Microbacterium oleivorans</name>
    <dbReference type="NCBI Taxonomy" id="273677"/>
    <lineage>
        <taxon>Bacteria</taxon>
        <taxon>Bacillati</taxon>
        <taxon>Actinomycetota</taxon>
        <taxon>Actinomycetes</taxon>
        <taxon>Micrococcales</taxon>
        <taxon>Microbacteriaceae</taxon>
        <taxon>Microbacterium</taxon>
    </lineage>
</organism>
<dbReference type="RefSeq" id="WP_133399845.1">
    <property type="nucleotide sequence ID" value="NZ_SMZX01000002.1"/>
</dbReference>
<dbReference type="EMBL" id="SMZX01000002">
    <property type="protein sequence ID" value="TDL43844.1"/>
    <property type="molecule type" value="Genomic_DNA"/>
</dbReference>
<proteinExistence type="predicted"/>
<gene>
    <name evidence="3" type="ORF">E2R54_11685</name>
</gene>
<evidence type="ECO:0000313" key="3">
    <source>
        <dbReference type="EMBL" id="TDL43844.1"/>
    </source>
</evidence>
<dbReference type="CDD" id="cd00118">
    <property type="entry name" value="LysM"/>
    <property type="match status" value="1"/>
</dbReference>
<feature type="compositionally biased region" description="Basic and acidic residues" evidence="1">
    <location>
        <begin position="56"/>
        <end position="79"/>
    </location>
</feature>
<dbReference type="InterPro" id="IPR018392">
    <property type="entry name" value="LysM"/>
</dbReference>
<sequence length="121" mass="13763">MSLAFAEPADDREAYIPFTPDPDRTKRNLRILTEAMETMAKTQSTKQTATANRPPAPEDRGHDHGNETHEVKEGETLDDIADHYKVEPRTVQRLNGIKQPELIWPGMTIRIPRRDPHTPKG</sequence>
<feature type="domain" description="LysM" evidence="2">
    <location>
        <begin position="67"/>
        <end position="111"/>
    </location>
</feature>